<name>A0AAV5JS16_9ROSI</name>
<dbReference type="PANTHER" id="PTHR37807">
    <property type="entry name" value="OS07G0160300 PROTEIN"/>
    <property type="match status" value="1"/>
</dbReference>
<proteinExistence type="predicted"/>
<keyword evidence="2" id="KW-1185">Reference proteome</keyword>
<gene>
    <name evidence="1" type="ORF">SLEP1_g25703</name>
</gene>
<dbReference type="PANTHER" id="PTHR37807:SF4">
    <property type="entry name" value="DC1 DOMAIN-CONTAINING PROTEIN"/>
    <property type="match status" value="1"/>
</dbReference>
<dbReference type="InterPro" id="IPR027417">
    <property type="entry name" value="P-loop_NTPase"/>
</dbReference>
<evidence type="ECO:0000313" key="1">
    <source>
        <dbReference type="EMBL" id="GKV14900.1"/>
    </source>
</evidence>
<reference evidence="1 2" key="1">
    <citation type="journal article" date="2021" name="Commun. Biol.">
        <title>The genome of Shorea leprosula (Dipterocarpaceae) highlights the ecological relevance of drought in aseasonal tropical rainforests.</title>
        <authorList>
            <person name="Ng K.K.S."/>
            <person name="Kobayashi M.J."/>
            <person name="Fawcett J.A."/>
            <person name="Hatakeyama M."/>
            <person name="Paape T."/>
            <person name="Ng C.H."/>
            <person name="Ang C.C."/>
            <person name="Tnah L.H."/>
            <person name="Lee C.T."/>
            <person name="Nishiyama T."/>
            <person name="Sese J."/>
            <person name="O'Brien M.J."/>
            <person name="Copetti D."/>
            <person name="Mohd Noor M.I."/>
            <person name="Ong R.C."/>
            <person name="Putra M."/>
            <person name="Sireger I.Z."/>
            <person name="Indrioko S."/>
            <person name="Kosugi Y."/>
            <person name="Izuno A."/>
            <person name="Isagi Y."/>
            <person name="Lee S.L."/>
            <person name="Shimizu K.K."/>
        </authorList>
    </citation>
    <scope>NUCLEOTIDE SEQUENCE [LARGE SCALE GENOMIC DNA]</scope>
    <source>
        <strain evidence="1">214</strain>
    </source>
</reference>
<protein>
    <submittedName>
        <fullName evidence="1">Uncharacterized protein</fullName>
    </submittedName>
</protein>
<sequence>MELKRELKNLPMIIAVKGHPIEDRSKAVELAKHLRYSFINHQDMASNLQQSLPSSSDKPAATSQLDDLCFNIVCQVASTQPKMEIRVVISAPLRKRIHFDQLVKLAQSADGSLMAVQCQTQDKRDDFDVRGVVKLAVDTFAKIAPHI</sequence>
<dbReference type="Proteomes" id="UP001054252">
    <property type="component" value="Unassembled WGS sequence"/>
</dbReference>
<organism evidence="1 2">
    <name type="scientific">Rubroshorea leprosula</name>
    <dbReference type="NCBI Taxonomy" id="152421"/>
    <lineage>
        <taxon>Eukaryota</taxon>
        <taxon>Viridiplantae</taxon>
        <taxon>Streptophyta</taxon>
        <taxon>Embryophyta</taxon>
        <taxon>Tracheophyta</taxon>
        <taxon>Spermatophyta</taxon>
        <taxon>Magnoliopsida</taxon>
        <taxon>eudicotyledons</taxon>
        <taxon>Gunneridae</taxon>
        <taxon>Pentapetalae</taxon>
        <taxon>rosids</taxon>
        <taxon>malvids</taxon>
        <taxon>Malvales</taxon>
        <taxon>Dipterocarpaceae</taxon>
        <taxon>Rubroshorea</taxon>
    </lineage>
</organism>
<evidence type="ECO:0000313" key="2">
    <source>
        <dbReference type="Proteomes" id="UP001054252"/>
    </source>
</evidence>
<dbReference type="EMBL" id="BPVZ01000042">
    <property type="protein sequence ID" value="GKV14900.1"/>
    <property type="molecule type" value="Genomic_DNA"/>
</dbReference>
<dbReference type="AlphaFoldDB" id="A0AAV5JS16"/>
<dbReference type="Gene3D" id="3.40.50.300">
    <property type="entry name" value="P-loop containing nucleotide triphosphate hydrolases"/>
    <property type="match status" value="1"/>
</dbReference>
<accession>A0AAV5JS16</accession>
<comment type="caution">
    <text evidence="1">The sequence shown here is derived from an EMBL/GenBank/DDBJ whole genome shotgun (WGS) entry which is preliminary data.</text>
</comment>